<evidence type="ECO:0000256" key="1">
    <source>
        <dbReference type="SAM" id="Phobius"/>
    </source>
</evidence>
<feature type="transmembrane region" description="Helical" evidence="1">
    <location>
        <begin position="210"/>
        <end position="229"/>
    </location>
</feature>
<organism evidence="3">
    <name type="scientific">Singulisphaera sp. Ch08</name>
    <dbReference type="NCBI Taxonomy" id="3120278"/>
    <lineage>
        <taxon>Bacteria</taxon>
        <taxon>Pseudomonadati</taxon>
        <taxon>Planctomycetota</taxon>
        <taxon>Planctomycetia</taxon>
        <taxon>Isosphaerales</taxon>
        <taxon>Isosphaeraceae</taxon>
        <taxon>Singulisphaera</taxon>
    </lineage>
</organism>
<feature type="transmembrane region" description="Helical" evidence="1">
    <location>
        <begin position="241"/>
        <end position="260"/>
    </location>
</feature>
<dbReference type="InterPro" id="IPR000620">
    <property type="entry name" value="EamA_dom"/>
</dbReference>
<feature type="transmembrane region" description="Helical" evidence="1">
    <location>
        <begin position="122"/>
        <end position="140"/>
    </location>
</feature>
<dbReference type="GO" id="GO:0016020">
    <property type="term" value="C:membrane"/>
    <property type="evidence" value="ECO:0007669"/>
    <property type="project" value="InterPro"/>
</dbReference>
<accession>A0AAU7CEY6</accession>
<feature type="transmembrane region" description="Helical" evidence="1">
    <location>
        <begin position="266"/>
        <end position="284"/>
    </location>
</feature>
<dbReference type="RefSeq" id="WP_406696566.1">
    <property type="nucleotide sequence ID" value="NZ_CP155447.1"/>
</dbReference>
<dbReference type="AlphaFoldDB" id="A0AAU7CEY6"/>
<dbReference type="InterPro" id="IPR037185">
    <property type="entry name" value="EmrE-like"/>
</dbReference>
<feature type="domain" description="EamA" evidence="2">
    <location>
        <begin position="18"/>
        <end position="138"/>
    </location>
</feature>
<keyword evidence="1" id="KW-0812">Transmembrane</keyword>
<reference evidence="3" key="1">
    <citation type="submission" date="2024-05" db="EMBL/GenBank/DDBJ databases">
        <title>Planctomycetes of the genus Singulisphaera possess chitinolytic capabilities.</title>
        <authorList>
            <person name="Ivanova A."/>
        </authorList>
    </citation>
    <scope>NUCLEOTIDE SEQUENCE</scope>
    <source>
        <strain evidence="3">Ch08T</strain>
    </source>
</reference>
<feature type="transmembrane region" description="Helical" evidence="1">
    <location>
        <begin position="69"/>
        <end position="87"/>
    </location>
</feature>
<keyword evidence="1" id="KW-1133">Transmembrane helix</keyword>
<dbReference type="PANTHER" id="PTHR22911:SF79">
    <property type="entry name" value="MOBA-LIKE NTP TRANSFERASE DOMAIN-CONTAINING PROTEIN"/>
    <property type="match status" value="1"/>
</dbReference>
<gene>
    <name evidence="3" type="ORF">V5E97_36840</name>
</gene>
<feature type="transmembrane region" description="Helical" evidence="1">
    <location>
        <begin position="93"/>
        <end position="115"/>
    </location>
</feature>
<name>A0AAU7CEY6_9BACT</name>
<feature type="transmembrane region" description="Helical" evidence="1">
    <location>
        <begin position="43"/>
        <end position="62"/>
    </location>
</feature>
<evidence type="ECO:0000313" key="3">
    <source>
        <dbReference type="EMBL" id="XBH03824.1"/>
    </source>
</evidence>
<protein>
    <submittedName>
        <fullName evidence="3">EamA family transporter</fullName>
    </submittedName>
</protein>
<dbReference type="EMBL" id="CP155447">
    <property type="protein sequence ID" value="XBH03824.1"/>
    <property type="molecule type" value="Genomic_DNA"/>
</dbReference>
<evidence type="ECO:0000259" key="2">
    <source>
        <dbReference type="Pfam" id="PF00892"/>
    </source>
</evidence>
<dbReference type="SUPFAM" id="SSF103481">
    <property type="entry name" value="Multidrug resistance efflux transporter EmrE"/>
    <property type="match status" value="2"/>
</dbReference>
<feature type="transmembrane region" description="Helical" evidence="1">
    <location>
        <begin position="179"/>
        <end position="198"/>
    </location>
</feature>
<feature type="transmembrane region" description="Helical" evidence="1">
    <location>
        <begin position="152"/>
        <end position="172"/>
    </location>
</feature>
<keyword evidence="1" id="KW-0472">Membrane</keyword>
<dbReference type="PANTHER" id="PTHR22911">
    <property type="entry name" value="ACYL-MALONYL CONDENSING ENZYME-RELATED"/>
    <property type="match status" value="1"/>
</dbReference>
<feature type="domain" description="EamA" evidence="2">
    <location>
        <begin position="151"/>
        <end position="280"/>
    </location>
</feature>
<sequence>MGWVLDDHRKAARYGRRYVLGAAALWSLGGVFAKGLELDGLTVAFYRSLFAGLVLLPFVPASRRVVRPAMLPLGFTFGAMTGLYLSSVMTTTAANAIFLQCTATIWTIPLSAWLLKERPDRRSIAGIALASLGIVAIVFYGYDGRPNEGQGIALGLASGVGYAGVVVGLRGFRDLDPIWLSAFNNLAASVTLGLWILLTRGSIPVPPPSTIALLVVFGTIQMAIPYGLFARGLREIGAPEAGLLGLLEPVLAPIWVLLVIGERPAVPTIVGGLFLLLGVACRYWPSPGRQLVVAEVLHEH</sequence>
<proteinExistence type="predicted"/>
<dbReference type="Pfam" id="PF00892">
    <property type="entry name" value="EamA"/>
    <property type="match status" value="2"/>
</dbReference>